<evidence type="ECO:0000313" key="3">
    <source>
        <dbReference type="Proteomes" id="UP001189429"/>
    </source>
</evidence>
<gene>
    <name evidence="2" type="ORF">PCOR1329_LOCUS69652</name>
</gene>
<protein>
    <submittedName>
        <fullName evidence="2">Uncharacterized protein</fullName>
    </submittedName>
</protein>
<proteinExistence type="predicted"/>
<dbReference type="Proteomes" id="UP001189429">
    <property type="component" value="Unassembled WGS sequence"/>
</dbReference>
<keyword evidence="3" id="KW-1185">Reference proteome</keyword>
<organism evidence="2 3">
    <name type="scientific">Prorocentrum cordatum</name>
    <dbReference type="NCBI Taxonomy" id="2364126"/>
    <lineage>
        <taxon>Eukaryota</taxon>
        <taxon>Sar</taxon>
        <taxon>Alveolata</taxon>
        <taxon>Dinophyceae</taxon>
        <taxon>Prorocentrales</taxon>
        <taxon>Prorocentraceae</taxon>
        <taxon>Prorocentrum</taxon>
    </lineage>
</organism>
<feature type="non-terminal residue" evidence="2">
    <location>
        <position position="409"/>
    </location>
</feature>
<evidence type="ECO:0000313" key="2">
    <source>
        <dbReference type="EMBL" id="CAK0888979.1"/>
    </source>
</evidence>
<name>A0ABN9WUT3_9DINO</name>
<feature type="region of interest" description="Disordered" evidence="1">
    <location>
        <begin position="113"/>
        <end position="178"/>
    </location>
</feature>
<evidence type="ECO:0000256" key="1">
    <source>
        <dbReference type="SAM" id="MobiDB-lite"/>
    </source>
</evidence>
<comment type="caution">
    <text evidence="2">The sequence shown here is derived from an EMBL/GenBank/DDBJ whole genome shotgun (WGS) entry which is preliminary data.</text>
</comment>
<accession>A0ABN9WUT3</accession>
<dbReference type="EMBL" id="CAUYUJ010019157">
    <property type="protein sequence ID" value="CAK0888979.1"/>
    <property type="molecule type" value="Genomic_DNA"/>
</dbReference>
<sequence>MRWESAVGNDFSAEADNFFERRWSYITYHLPLTLTLAYNKGGQFQQDQEETLQLDRDAFMLALRTGKLNLRPHMRARSVTSRARTWKTFVTARGCAFLFGIAPTSLMTETDAGRSAAEGAATPPWFKESAKRRGEDNAGGTVQKHHLGGGKGGGDGTNQKSRGSAKSDAAHRRPTLSSAGEVADVKGALCLDLELPDAARGPSKAREGAGVTHNKQPLEMKEWARPSRKSDKGKAVLRDEMKASYLQHICNADMGCDAPKALLSVQLHRGQQIGNILAKQMERLILFEQGEFIPGAAPRGPLERVLGTELLGLALCAKFSSGLGLGKISFQGMLPAQLPGSVAACEEPKLVGVGRDSPSSSSKAAAPMTSTSLTCIPEAKLHISNFFRVVLAGSGSSDVADAVCGSQLS</sequence>
<reference evidence="2" key="1">
    <citation type="submission" date="2023-10" db="EMBL/GenBank/DDBJ databases">
        <authorList>
            <person name="Chen Y."/>
            <person name="Shah S."/>
            <person name="Dougan E. K."/>
            <person name="Thang M."/>
            <person name="Chan C."/>
        </authorList>
    </citation>
    <scope>NUCLEOTIDE SEQUENCE [LARGE SCALE GENOMIC DNA]</scope>
</reference>